<proteinExistence type="predicted"/>
<dbReference type="AlphaFoldDB" id="A0A0F2LPF8"/>
<reference evidence="1" key="1">
    <citation type="submission" date="2015-03" db="EMBL/GenBank/DDBJ databases">
        <title>Metagenome Sequencing of an Archaeal-Dominated Microbial Community from a Hot Spring at the Los Azufres Geothermal Field, Mexico.</title>
        <authorList>
            <person name="Servin-Garciduenas L.E."/>
            <person name="Martinez-Romero E."/>
        </authorList>
    </citation>
    <scope>NUCLEOTIDE SEQUENCE [LARGE SCALE GENOMIC DNA]</scope>
    <source>
        <strain evidence="1">AZ1-454</strain>
    </source>
</reference>
<protein>
    <submittedName>
        <fullName evidence="1">Uncharacterized protein</fullName>
    </submittedName>
</protein>
<name>A0A0F2LPF8_9CREN</name>
<dbReference type="EMBL" id="JZWS02000002">
    <property type="protein sequence ID" value="MCL7343684.1"/>
    <property type="molecule type" value="Genomic_DNA"/>
</dbReference>
<accession>A0A0F2LPF8</accession>
<organism evidence="1">
    <name type="scientific">Candidatus Aramenus sulfurataquae</name>
    <dbReference type="NCBI Taxonomy" id="1326980"/>
    <lineage>
        <taxon>Archaea</taxon>
        <taxon>Thermoproteota</taxon>
        <taxon>Thermoprotei</taxon>
        <taxon>Sulfolobales</taxon>
        <taxon>Sulfolobaceae</taxon>
        <taxon>Candidatus Aramenus</taxon>
    </lineage>
</organism>
<gene>
    <name evidence="2" type="ORF">TQ35_003815</name>
    <name evidence="1" type="ORF">TQ35_02055</name>
</gene>
<reference evidence="2" key="2">
    <citation type="submission" date="2022-05" db="EMBL/GenBank/DDBJ databases">
        <title>Metagenome Sequencing of an Archaeal-Dominated Microbial Community from a Hot Spring at the Los Azufres Geothermal Field, Mexico.</title>
        <authorList>
            <person name="Marin-Paredes R."/>
            <person name="Martinez-Romero E."/>
            <person name="Servin-Garciduenas L.E."/>
        </authorList>
    </citation>
    <scope>NUCLEOTIDE SEQUENCE</scope>
    <source>
        <strain evidence="2">AZ1-454</strain>
    </source>
</reference>
<sequence length="203" mass="22674">MEVKIKWASLNSSEIPMDKKNTEEDLKEFAKGVASKLEKERGETLGLDLKLLHPLGIFSGRILEGIAENIKGYGVRWAGKLFSGDVSSAIGETITYAVLDTKFKVDVSSLVPFRLVKYLGIVPDLVIPLAEYEELKDFLRAKGNELLLVNSRSMVRFSLSTLVSNLVKDLSVTEVLRYPDNFSLLSYVTYNEGIKDLMVVVRP</sequence>
<comment type="caution">
    <text evidence="1">The sequence shown here is derived from an EMBL/GenBank/DDBJ whole genome shotgun (WGS) entry which is preliminary data.</text>
</comment>
<evidence type="ECO:0000313" key="1">
    <source>
        <dbReference type="EMBL" id="KJR79422.1"/>
    </source>
</evidence>
<dbReference type="EMBL" id="JZWS01000008">
    <property type="protein sequence ID" value="KJR79422.1"/>
    <property type="molecule type" value="Genomic_DNA"/>
</dbReference>
<evidence type="ECO:0000313" key="2">
    <source>
        <dbReference type="EMBL" id="MCL7343684.1"/>
    </source>
</evidence>